<dbReference type="PANTHER" id="PTHR11405">
    <property type="entry name" value="CARBAMOYLTRANSFERASE FAMILY MEMBER"/>
    <property type="match status" value="1"/>
</dbReference>
<dbReference type="SUPFAM" id="SSF56059">
    <property type="entry name" value="Glutathione synthetase ATP-binding domain-like"/>
    <property type="match status" value="1"/>
</dbReference>
<evidence type="ECO:0000313" key="8">
    <source>
        <dbReference type="EMBL" id="RHC95846.1"/>
    </source>
</evidence>
<dbReference type="Pfam" id="PF02787">
    <property type="entry name" value="CPSase_L_D3"/>
    <property type="match status" value="1"/>
</dbReference>
<keyword evidence="1" id="KW-0436">Ligase</keyword>
<reference evidence="8 9" key="1">
    <citation type="submission" date="2018-08" db="EMBL/GenBank/DDBJ databases">
        <title>A genome reference for cultivated species of the human gut microbiota.</title>
        <authorList>
            <person name="Zou Y."/>
            <person name="Xue W."/>
            <person name="Luo G."/>
        </authorList>
    </citation>
    <scope>NUCLEOTIDE SEQUENCE [LARGE SCALE GENOMIC DNA]</scope>
    <source>
        <strain evidence="8 9">AM33-3BH</strain>
    </source>
</reference>
<sequence>MMKENQKLLLLCGDSYQDISLLAAVKEAQKLNAKDGNALVLYLGEENTITQEAGKQVVVSKLKLDALRTILLSYTRSRLLLTFADKQILNLLFRLEETGFFKDASIRIIGPSLQRYRTFYQQADQRRLFQELGYQVPASALVGSVREAIEFSEGIQFPIMIWPVASKQGQGRKIAHNLDDLCEAVETGLSVSPSQQCLLEFSTYGFKELDFVVMRDREDNHYLAASIESIDPVGIHSSDSYQFMPAVTLTDREFQNLREAAIHISRYLKLTGAISIKFALDPTSYAFYILEVNPFASDSISMASMGLGYSLFEQGVELQLGRSLEHLPHPLLKDLKAVYEPSLDYIFFKIPIFSDAAKNARLNTQIHSYGAVYGFGKRIDEAYQQALETIKDKNLLTIFPEEMSDDELIQKIARHMPHRLFYILEALKRGFEFEELLDLSKLAPVYLQVLANLVAMEKEAEVATGPAFLPVEPSAGLYEVKAGASYYLTQNGTNESLGLDAACVLVDDLEICDERFYQKVRKQVKELKEKGQQVILLTNRPFTESLADKVYYLSINETSLRLIQTIDQVKEIVKLSNLQ</sequence>
<comment type="catalytic activity">
    <reaction evidence="5">
        <text>hydrogencarbonate + NH4(+) + 2 ATP = carbamoyl phosphate + 2 ADP + phosphate + 2 H(+)</text>
        <dbReference type="Rhea" id="RHEA:18029"/>
        <dbReference type="ChEBI" id="CHEBI:15378"/>
        <dbReference type="ChEBI" id="CHEBI:17544"/>
        <dbReference type="ChEBI" id="CHEBI:28938"/>
        <dbReference type="ChEBI" id="CHEBI:30616"/>
        <dbReference type="ChEBI" id="CHEBI:43474"/>
        <dbReference type="ChEBI" id="CHEBI:58228"/>
        <dbReference type="ChEBI" id="CHEBI:456216"/>
        <dbReference type="EC" id="6.3.4.16"/>
    </reaction>
</comment>
<comment type="caution">
    <text evidence="8">The sequence shown here is derived from an EMBL/GenBank/DDBJ whole genome shotgun (WGS) entry which is preliminary data.</text>
</comment>
<dbReference type="PROSITE" id="PS50975">
    <property type="entry name" value="ATP_GRASP"/>
    <property type="match status" value="1"/>
</dbReference>
<dbReference type="GO" id="GO:0004088">
    <property type="term" value="F:carbamoyl-phosphate synthase (glutamine-hydrolyzing) activity"/>
    <property type="evidence" value="ECO:0007669"/>
    <property type="project" value="TreeGrafter"/>
</dbReference>
<dbReference type="GO" id="GO:0004087">
    <property type="term" value="F:carbamoyl-phosphate synthase (ammonia) activity"/>
    <property type="evidence" value="ECO:0007669"/>
    <property type="project" value="UniProtKB-EC"/>
</dbReference>
<dbReference type="Pfam" id="PF02786">
    <property type="entry name" value="CPSase_L_D2"/>
    <property type="match status" value="1"/>
</dbReference>
<evidence type="ECO:0000256" key="4">
    <source>
        <dbReference type="ARBA" id="ARBA00044063"/>
    </source>
</evidence>
<dbReference type="RefSeq" id="WP_118095213.1">
    <property type="nucleotide sequence ID" value="NZ_JADMSI010000002.1"/>
</dbReference>
<dbReference type="InterPro" id="IPR005480">
    <property type="entry name" value="CPSase_lsu_oligo"/>
</dbReference>
<evidence type="ECO:0000256" key="6">
    <source>
        <dbReference type="PROSITE-ProRule" id="PRU00409"/>
    </source>
</evidence>
<evidence type="ECO:0000256" key="1">
    <source>
        <dbReference type="ARBA" id="ARBA00022598"/>
    </source>
</evidence>
<dbReference type="PANTHER" id="PTHR11405:SF53">
    <property type="entry name" value="CARBAMOYL-PHOSPHATE SYNTHASE [AMMONIA], MITOCHONDRIAL"/>
    <property type="match status" value="1"/>
</dbReference>
<name>A0A414CLB7_STRPA</name>
<dbReference type="Gene3D" id="1.10.1030.10">
    <property type="entry name" value="Carbamoyl-phosphate synthetase, large subunit oligomerisation domain"/>
    <property type="match status" value="1"/>
</dbReference>
<dbReference type="EMBL" id="QSIO01000001">
    <property type="protein sequence ID" value="RHC95846.1"/>
    <property type="molecule type" value="Genomic_DNA"/>
</dbReference>
<dbReference type="GO" id="GO:0005737">
    <property type="term" value="C:cytoplasm"/>
    <property type="evidence" value="ECO:0007669"/>
    <property type="project" value="TreeGrafter"/>
</dbReference>
<dbReference type="InterPro" id="IPR011761">
    <property type="entry name" value="ATP-grasp"/>
</dbReference>
<feature type="domain" description="ATP-grasp" evidence="7">
    <location>
        <begin position="126"/>
        <end position="320"/>
    </location>
</feature>
<dbReference type="SMART" id="SM01096">
    <property type="entry name" value="CPSase_L_D3"/>
    <property type="match status" value="1"/>
</dbReference>
<evidence type="ECO:0000256" key="3">
    <source>
        <dbReference type="ARBA" id="ARBA00022840"/>
    </source>
</evidence>
<dbReference type="Gene3D" id="3.30.470.20">
    <property type="entry name" value="ATP-grasp fold, B domain"/>
    <property type="match status" value="1"/>
</dbReference>
<protein>
    <recommendedName>
        <fullName evidence="4">carbamoyl-phosphate synthase (ammonia)</fullName>
        <ecNumber evidence="4">6.3.4.16</ecNumber>
    </recommendedName>
</protein>
<keyword evidence="2 6" id="KW-0547">Nucleotide-binding</keyword>
<evidence type="ECO:0000259" key="7">
    <source>
        <dbReference type="PROSITE" id="PS50975"/>
    </source>
</evidence>
<proteinExistence type="predicted"/>
<dbReference type="SUPFAM" id="SSF48108">
    <property type="entry name" value="Carbamoyl phosphate synthetase, large subunit connection domain"/>
    <property type="match status" value="1"/>
</dbReference>
<dbReference type="GO" id="GO:0046872">
    <property type="term" value="F:metal ion binding"/>
    <property type="evidence" value="ECO:0007669"/>
    <property type="project" value="InterPro"/>
</dbReference>
<dbReference type="InterPro" id="IPR036897">
    <property type="entry name" value="CarbamoylP_synth_lsu_oligo_sf"/>
</dbReference>
<dbReference type="Proteomes" id="UP000285773">
    <property type="component" value="Unassembled WGS sequence"/>
</dbReference>
<gene>
    <name evidence="8" type="ORF">DW820_01570</name>
</gene>
<dbReference type="AlphaFoldDB" id="A0A414CLB7"/>
<dbReference type="PRINTS" id="PR00098">
    <property type="entry name" value="CPSASE"/>
</dbReference>
<dbReference type="InterPro" id="IPR005479">
    <property type="entry name" value="CPAse_ATP-bd"/>
</dbReference>
<dbReference type="GO" id="GO:0005524">
    <property type="term" value="F:ATP binding"/>
    <property type="evidence" value="ECO:0007669"/>
    <property type="project" value="UniProtKB-UniRule"/>
</dbReference>
<evidence type="ECO:0000256" key="2">
    <source>
        <dbReference type="ARBA" id="ARBA00022741"/>
    </source>
</evidence>
<accession>A0A414CLB7</accession>
<organism evidence="8 9">
    <name type="scientific">Streptococcus parasanguinis</name>
    <dbReference type="NCBI Taxonomy" id="1318"/>
    <lineage>
        <taxon>Bacteria</taxon>
        <taxon>Bacillati</taxon>
        <taxon>Bacillota</taxon>
        <taxon>Bacilli</taxon>
        <taxon>Lactobacillales</taxon>
        <taxon>Streptococcaceae</taxon>
        <taxon>Streptococcus</taxon>
    </lineage>
</organism>
<evidence type="ECO:0000313" key="9">
    <source>
        <dbReference type="Proteomes" id="UP000285773"/>
    </source>
</evidence>
<dbReference type="EC" id="6.3.4.16" evidence="4"/>
<dbReference type="GO" id="GO:0006541">
    <property type="term" value="P:glutamine metabolic process"/>
    <property type="evidence" value="ECO:0007669"/>
    <property type="project" value="TreeGrafter"/>
</dbReference>
<keyword evidence="3 6" id="KW-0067">ATP-binding</keyword>
<dbReference type="InterPro" id="IPR005483">
    <property type="entry name" value="CPSase_dom"/>
</dbReference>
<evidence type="ECO:0000256" key="5">
    <source>
        <dbReference type="ARBA" id="ARBA00047359"/>
    </source>
</evidence>